<keyword evidence="1" id="KW-0472">Membrane</keyword>
<keyword evidence="1" id="KW-0812">Transmembrane</keyword>
<dbReference type="SUPFAM" id="SSF55961">
    <property type="entry name" value="Bet v1-like"/>
    <property type="match status" value="1"/>
</dbReference>
<dbReference type="RefSeq" id="WP_089526068.1">
    <property type="nucleotide sequence ID" value="NZ_NMUQ01000003.1"/>
</dbReference>
<keyword evidence="1" id="KW-1133">Transmembrane helix</keyword>
<feature type="transmembrane region" description="Helical" evidence="1">
    <location>
        <begin position="243"/>
        <end position="260"/>
    </location>
</feature>
<evidence type="ECO:0008006" key="4">
    <source>
        <dbReference type="Google" id="ProtNLM"/>
    </source>
</evidence>
<comment type="caution">
    <text evidence="2">The sequence shown here is derived from an EMBL/GenBank/DDBJ whole genome shotgun (WGS) entry which is preliminary data.</text>
</comment>
<protein>
    <recommendedName>
        <fullName evidence="4">DoxX family protein</fullName>
    </recommendedName>
</protein>
<evidence type="ECO:0000256" key="1">
    <source>
        <dbReference type="SAM" id="Phobius"/>
    </source>
</evidence>
<gene>
    <name evidence="2" type="ORF">CGZ75_20055</name>
</gene>
<dbReference type="InterPro" id="IPR025695">
    <property type="entry name" value="DoxX-like"/>
</dbReference>
<dbReference type="AlphaFoldDB" id="A0A229NTZ0"/>
<evidence type="ECO:0000313" key="2">
    <source>
        <dbReference type="EMBL" id="OXM13360.1"/>
    </source>
</evidence>
<dbReference type="Pfam" id="PF13781">
    <property type="entry name" value="DoxX_3"/>
    <property type="match status" value="1"/>
</dbReference>
<organism evidence="2 3">
    <name type="scientific">Paenibacillus herberti</name>
    <dbReference type="NCBI Taxonomy" id="1619309"/>
    <lineage>
        <taxon>Bacteria</taxon>
        <taxon>Bacillati</taxon>
        <taxon>Bacillota</taxon>
        <taxon>Bacilli</taxon>
        <taxon>Bacillales</taxon>
        <taxon>Paenibacillaceae</taxon>
        <taxon>Paenibacillus</taxon>
    </lineage>
</organism>
<sequence>MTISIGRPKPIYVEQSMRCSMEQLWLHTQQPELHERWDLRFSSIRYLPRKEGEAQRFHYTTRIGFGLSISGSGATRDHEEPDGCKVSALQFASPQPISLIRSGAGFWRYEPSDDDGIRFLTRYTYTNRFGFVGSLLDHIVFRPLMGWATAWSFDRLRLWLEKGWSPELTLRMALLNAISLLLLSGLWLYEGLVPKLFLPSRTELELLANLGFSPEGSIFALTGLGLLEAAIGVSLLLIRSTMLIRLQGLMLLLLVAGAFISSPEQLAEPFNALTLTVPMLGLTAVCLLARPFAPQAGRCLRKPASRRTS</sequence>
<accession>A0A229NTZ0</accession>
<dbReference type="Proteomes" id="UP000215145">
    <property type="component" value="Unassembled WGS sequence"/>
</dbReference>
<dbReference type="EMBL" id="NMUQ01000003">
    <property type="protein sequence ID" value="OXM13360.1"/>
    <property type="molecule type" value="Genomic_DNA"/>
</dbReference>
<evidence type="ECO:0000313" key="3">
    <source>
        <dbReference type="Proteomes" id="UP000215145"/>
    </source>
</evidence>
<reference evidence="2 3" key="1">
    <citation type="submission" date="2017-07" db="EMBL/GenBank/DDBJ databases">
        <title>Paenibacillus herberti R33 genome sequencing and assembly.</title>
        <authorList>
            <person name="Su W."/>
        </authorList>
    </citation>
    <scope>NUCLEOTIDE SEQUENCE [LARGE SCALE GENOMIC DNA]</scope>
    <source>
        <strain evidence="2 3">R33</strain>
    </source>
</reference>
<proteinExistence type="predicted"/>
<name>A0A229NTZ0_9BACL</name>
<keyword evidence="3" id="KW-1185">Reference proteome</keyword>
<feature type="transmembrane region" description="Helical" evidence="1">
    <location>
        <begin position="218"/>
        <end position="238"/>
    </location>
</feature>
<dbReference type="OrthoDB" id="6199084at2"/>
<feature type="transmembrane region" description="Helical" evidence="1">
    <location>
        <begin position="168"/>
        <end position="189"/>
    </location>
</feature>
<feature type="transmembrane region" description="Helical" evidence="1">
    <location>
        <begin position="272"/>
        <end position="293"/>
    </location>
</feature>